<reference evidence="5" key="1">
    <citation type="journal article" date="2019" name="Int. J. Syst. Evol. Microbiol.">
        <title>The Global Catalogue of Microorganisms (GCM) 10K type strain sequencing project: providing services to taxonomists for standard genome sequencing and annotation.</title>
        <authorList>
            <consortium name="The Broad Institute Genomics Platform"/>
            <consortium name="The Broad Institute Genome Sequencing Center for Infectious Disease"/>
            <person name="Wu L."/>
            <person name="Ma J."/>
        </authorList>
    </citation>
    <scope>NUCLEOTIDE SEQUENCE [LARGE SCALE GENOMIC DNA]</scope>
    <source>
        <strain evidence="5">JCM 18077</strain>
    </source>
</reference>
<dbReference type="Gene3D" id="3.40.50.1820">
    <property type="entry name" value="alpha/beta hydrolase"/>
    <property type="match status" value="1"/>
</dbReference>
<evidence type="ECO:0000313" key="5">
    <source>
        <dbReference type="Proteomes" id="UP001500822"/>
    </source>
</evidence>
<protein>
    <recommendedName>
        <fullName evidence="3">PE-PPE domain-containing protein</fullName>
    </recommendedName>
</protein>
<feature type="domain" description="PE-PPE" evidence="3">
    <location>
        <begin position="91"/>
        <end position="224"/>
    </location>
</feature>
<name>A0ABP8Z0K2_9ACTN</name>
<keyword evidence="2" id="KW-0732">Signal</keyword>
<keyword evidence="5" id="KW-1185">Reference proteome</keyword>
<proteinExistence type="predicted"/>
<feature type="chain" id="PRO_5046102268" description="PE-PPE domain-containing protein" evidence="2">
    <location>
        <begin position="45"/>
        <end position="363"/>
    </location>
</feature>
<gene>
    <name evidence="4" type="ORF">GCM10023217_10020</name>
</gene>
<evidence type="ECO:0000256" key="1">
    <source>
        <dbReference type="ARBA" id="ARBA00022801"/>
    </source>
</evidence>
<accession>A0ABP8Z0K2</accession>
<evidence type="ECO:0000259" key="3">
    <source>
        <dbReference type="Pfam" id="PF08237"/>
    </source>
</evidence>
<evidence type="ECO:0000256" key="2">
    <source>
        <dbReference type="SAM" id="SignalP"/>
    </source>
</evidence>
<keyword evidence="1" id="KW-0378">Hydrolase</keyword>
<comment type="caution">
    <text evidence="4">The sequence shown here is derived from an EMBL/GenBank/DDBJ whole genome shotgun (WGS) entry which is preliminary data.</text>
</comment>
<dbReference type="Pfam" id="PF08237">
    <property type="entry name" value="PE-PPE"/>
    <property type="match status" value="1"/>
</dbReference>
<evidence type="ECO:0000313" key="4">
    <source>
        <dbReference type="EMBL" id="GAA4743274.1"/>
    </source>
</evidence>
<feature type="signal peptide" evidence="2">
    <location>
        <begin position="1"/>
        <end position="44"/>
    </location>
</feature>
<dbReference type="InterPro" id="IPR029058">
    <property type="entry name" value="AB_hydrolase_fold"/>
</dbReference>
<dbReference type="InterPro" id="IPR000675">
    <property type="entry name" value="Cutinase/axe"/>
</dbReference>
<dbReference type="EMBL" id="BAABIE010000003">
    <property type="protein sequence ID" value="GAA4743274.1"/>
    <property type="molecule type" value="Genomic_DNA"/>
</dbReference>
<dbReference type="RefSeq" id="WP_345312657.1">
    <property type="nucleotide sequence ID" value="NZ_BAABIE010000003.1"/>
</dbReference>
<dbReference type="Proteomes" id="UP001500822">
    <property type="component" value="Unassembled WGS sequence"/>
</dbReference>
<organism evidence="4 5">
    <name type="scientific">Gordonia alkaliphila</name>
    <dbReference type="NCBI Taxonomy" id="1053547"/>
    <lineage>
        <taxon>Bacteria</taxon>
        <taxon>Bacillati</taxon>
        <taxon>Actinomycetota</taxon>
        <taxon>Actinomycetes</taxon>
        <taxon>Mycobacteriales</taxon>
        <taxon>Gordoniaceae</taxon>
        <taxon>Gordonia</taxon>
    </lineage>
</organism>
<dbReference type="SUPFAM" id="SSF53474">
    <property type="entry name" value="alpha/beta-Hydrolases"/>
    <property type="match status" value="1"/>
</dbReference>
<dbReference type="SMART" id="SM01110">
    <property type="entry name" value="Cutinase"/>
    <property type="match status" value="1"/>
</dbReference>
<sequence length="363" mass="37314">MLTTTRPGHSDVHRRSWRPRTLALALLLSAIALTLNAPVGAAHATGTCPATKKFVVGGVGDTRSAWVPGTSGATRIGYSASLAPIGFGPGDASAAQGAAALNSAARGFRKRCPDSAIHVTGYSLGALVAGNVRDSWTHDAKMRNNTSFTLIADPRAEQGAMAQLPSLIPGFTHTGPRPASSIPTSSICRSAADFICFVGNPAENPLPLINGLLGYAFGDHTYRSGEVTDEPGAHDVAGPTRIGAPGEVATVLPLPLPVEVALAVLPSPAEVEPVLALAQDVARDVAPGIVPPAELSLTRYIPTPLRDYVPPPLADAVPEQIGDVVLPALPALPSAPSPQPRSEPVTAASSTVLRALRTALTQQ</sequence>
<dbReference type="InterPro" id="IPR013228">
    <property type="entry name" value="PE-PPE_C"/>
</dbReference>